<feature type="transmembrane region" description="Helical" evidence="5">
    <location>
        <begin position="160"/>
        <end position="183"/>
    </location>
</feature>
<feature type="transmembrane region" description="Helical" evidence="5">
    <location>
        <begin position="137"/>
        <end position="154"/>
    </location>
</feature>
<dbReference type="PANTHER" id="PTHR43229">
    <property type="entry name" value="NODULATION PROTEIN J"/>
    <property type="match status" value="1"/>
</dbReference>
<proteinExistence type="predicted"/>
<evidence type="ECO:0000256" key="4">
    <source>
        <dbReference type="ARBA" id="ARBA00023136"/>
    </source>
</evidence>
<evidence type="ECO:0000256" key="5">
    <source>
        <dbReference type="SAM" id="Phobius"/>
    </source>
</evidence>
<evidence type="ECO:0000256" key="2">
    <source>
        <dbReference type="ARBA" id="ARBA00022692"/>
    </source>
</evidence>
<dbReference type="PANTHER" id="PTHR43229:SF2">
    <property type="entry name" value="NODULATION PROTEIN J"/>
    <property type="match status" value="1"/>
</dbReference>
<dbReference type="PROSITE" id="PS51012">
    <property type="entry name" value="ABC_TM2"/>
    <property type="match status" value="1"/>
</dbReference>
<feature type="transmembrane region" description="Helical" evidence="5">
    <location>
        <begin position="190"/>
        <end position="210"/>
    </location>
</feature>
<dbReference type="GO" id="GO:0140359">
    <property type="term" value="F:ABC-type transporter activity"/>
    <property type="evidence" value="ECO:0007669"/>
    <property type="project" value="InterPro"/>
</dbReference>
<dbReference type="AlphaFoldDB" id="A0A3B0T5S9"/>
<gene>
    <name evidence="7" type="ORF">MNBD_ACTINO02-1451</name>
</gene>
<keyword evidence="2 5" id="KW-0812">Transmembrane</keyword>
<sequence length="274" mass="29346">MMTKGAYADTRTVVTDPSLSLRVRRAGQDTGTVLWRDMIRTARQPEMLVFAVVMGVFFLVLFNYVFGGAIGAGAGFDYLQYLLPGVLVITALQGAQQTSMGLASDFNEGVNDRFRSLPMSESAVIAGRTIADALRNIAGLVLVALVGMLMGFRFSSVGGAAAAIALATGIGYGFSWLGAAIAAKVRQPDMVGMLSMFWLFPLMLASTAFAPVESMPGWLQQFVRYQPISVVSDAARGLVNGVPVGDRITLTIAWIAVLLLAFVPMSVRLYRKVS</sequence>
<feature type="transmembrane region" description="Helical" evidence="5">
    <location>
        <begin position="78"/>
        <end position="95"/>
    </location>
</feature>
<dbReference type="InterPro" id="IPR051784">
    <property type="entry name" value="Nod_factor_ABC_transporter"/>
</dbReference>
<name>A0A3B0T5S9_9ZZZZ</name>
<dbReference type="GO" id="GO:0043190">
    <property type="term" value="C:ATP-binding cassette (ABC) transporter complex"/>
    <property type="evidence" value="ECO:0007669"/>
    <property type="project" value="InterPro"/>
</dbReference>
<dbReference type="InterPro" id="IPR047817">
    <property type="entry name" value="ABC2_TM_bact-type"/>
</dbReference>
<keyword evidence="4 5" id="KW-0472">Membrane</keyword>
<dbReference type="PIRSF" id="PIRSF006648">
    <property type="entry name" value="DrrB"/>
    <property type="match status" value="1"/>
</dbReference>
<dbReference type="InterPro" id="IPR013525">
    <property type="entry name" value="ABC2_TM"/>
</dbReference>
<evidence type="ECO:0000259" key="6">
    <source>
        <dbReference type="PROSITE" id="PS51012"/>
    </source>
</evidence>
<keyword evidence="3 5" id="KW-1133">Transmembrane helix</keyword>
<feature type="transmembrane region" description="Helical" evidence="5">
    <location>
        <begin position="248"/>
        <end position="270"/>
    </location>
</feature>
<dbReference type="Pfam" id="PF01061">
    <property type="entry name" value="ABC2_membrane"/>
    <property type="match status" value="1"/>
</dbReference>
<evidence type="ECO:0000256" key="1">
    <source>
        <dbReference type="ARBA" id="ARBA00004141"/>
    </source>
</evidence>
<feature type="domain" description="ABC transmembrane type-2" evidence="6">
    <location>
        <begin position="46"/>
        <end position="273"/>
    </location>
</feature>
<evidence type="ECO:0000256" key="3">
    <source>
        <dbReference type="ARBA" id="ARBA00022989"/>
    </source>
</evidence>
<comment type="subcellular location">
    <subcellularLocation>
        <location evidence="1">Membrane</location>
        <topology evidence="1">Multi-pass membrane protein</topology>
    </subcellularLocation>
</comment>
<protein>
    <recommendedName>
        <fullName evidence="6">ABC transmembrane type-2 domain-containing protein</fullName>
    </recommendedName>
</protein>
<accession>A0A3B0T5S9</accession>
<dbReference type="InterPro" id="IPR000412">
    <property type="entry name" value="ABC_2_transport"/>
</dbReference>
<reference evidence="7" key="1">
    <citation type="submission" date="2018-06" db="EMBL/GenBank/DDBJ databases">
        <authorList>
            <person name="Zhirakovskaya E."/>
        </authorList>
    </citation>
    <scope>NUCLEOTIDE SEQUENCE</scope>
</reference>
<feature type="transmembrane region" description="Helical" evidence="5">
    <location>
        <begin position="47"/>
        <end position="66"/>
    </location>
</feature>
<organism evidence="7">
    <name type="scientific">hydrothermal vent metagenome</name>
    <dbReference type="NCBI Taxonomy" id="652676"/>
    <lineage>
        <taxon>unclassified sequences</taxon>
        <taxon>metagenomes</taxon>
        <taxon>ecological metagenomes</taxon>
    </lineage>
</organism>
<evidence type="ECO:0000313" key="7">
    <source>
        <dbReference type="EMBL" id="VAW04194.1"/>
    </source>
</evidence>
<dbReference type="EMBL" id="UOEK01000280">
    <property type="protein sequence ID" value="VAW04194.1"/>
    <property type="molecule type" value="Genomic_DNA"/>
</dbReference>